<evidence type="ECO:0000313" key="1">
    <source>
        <dbReference type="EMBL" id="GEA69401.1"/>
    </source>
</evidence>
<protein>
    <recommendedName>
        <fullName evidence="3">SEC-C motif-containing protein</fullName>
    </recommendedName>
</protein>
<dbReference type="AlphaFoldDB" id="A0A4Y3JBN8"/>
<sequence>MMKRNQKNHTREIHGRTKCPCESGRTYAQCCKQTDLKWCVNDNGMVLKKISLTDEPVKLLQQAEEHFFQVFERKPHKNDPVFLAKYLLSDVDMQREMVRLMEKAEIGPEFIYAYQKTGGLLLTEENEKLATGKDLEDWNNAIDEYFSGVSKKLSKLEILFQSFTEEIFACIICIGYILENAILKSAIKEKSSSKFFTVDDYVLLHVTQTANTLRAIDVLLNERMSGNSLPLVRHIYENYIHIVFALNCPDQLINLIDVPLGLSQGVYVYGKNNKGDEDRRVIIRKSDGKKFKGHISNYLMLNSSKYKEDTLLFNFLYKFLSDYTHPSLNSLSLRVDNDGQIDHLKNSLEEEARFYSICFSGVVLDQMRSLNCVSKRAKRDIVVIVRRIARKANELLDELYANEKPEHISILQIRMSKLGH</sequence>
<proteinExistence type="predicted"/>
<reference evidence="1 2" key="1">
    <citation type="submission" date="2019-06" db="EMBL/GenBank/DDBJ databases">
        <title>Whole genome shotgun sequence of Acinetobacter pittii NBRC 110514.</title>
        <authorList>
            <person name="Hosoyama A."/>
            <person name="Uohara A."/>
            <person name="Ohji S."/>
            <person name="Ichikawa N."/>
        </authorList>
    </citation>
    <scope>NUCLEOTIDE SEQUENCE [LARGE SCALE GENOMIC DNA]</scope>
    <source>
        <strain evidence="1 2">NBRC 110514</strain>
    </source>
</reference>
<organism evidence="1 2">
    <name type="scientific">Acinetobacter pittii</name>
    <name type="common">Acinetobacter genomosp. 3</name>
    <dbReference type="NCBI Taxonomy" id="48296"/>
    <lineage>
        <taxon>Bacteria</taxon>
        <taxon>Pseudomonadati</taxon>
        <taxon>Pseudomonadota</taxon>
        <taxon>Gammaproteobacteria</taxon>
        <taxon>Moraxellales</taxon>
        <taxon>Moraxellaceae</taxon>
        <taxon>Acinetobacter</taxon>
        <taxon>Acinetobacter calcoaceticus/baumannii complex</taxon>
    </lineage>
</organism>
<accession>A0A4Y3JBN8</accession>
<evidence type="ECO:0008006" key="3">
    <source>
        <dbReference type="Google" id="ProtNLM"/>
    </source>
</evidence>
<dbReference type="Proteomes" id="UP000317717">
    <property type="component" value="Unassembled WGS sequence"/>
</dbReference>
<dbReference type="EMBL" id="BJLJ01000020">
    <property type="protein sequence ID" value="GEA69401.1"/>
    <property type="molecule type" value="Genomic_DNA"/>
</dbReference>
<dbReference type="Pfam" id="PF18928">
    <property type="entry name" value="DUF5677"/>
    <property type="match status" value="1"/>
</dbReference>
<name>A0A4Y3JBN8_ACIPI</name>
<evidence type="ECO:0000313" key="2">
    <source>
        <dbReference type="Proteomes" id="UP000317717"/>
    </source>
</evidence>
<dbReference type="RefSeq" id="WP_141316912.1">
    <property type="nucleotide sequence ID" value="NZ_BJLJ01000020.1"/>
</dbReference>
<gene>
    <name evidence="1" type="ORF">PA3_35590</name>
</gene>
<comment type="caution">
    <text evidence="1">The sequence shown here is derived from an EMBL/GenBank/DDBJ whole genome shotgun (WGS) entry which is preliminary data.</text>
</comment>
<dbReference type="InterPro" id="IPR043733">
    <property type="entry name" value="DUF5677"/>
</dbReference>